<evidence type="ECO:0000313" key="10">
    <source>
        <dbReference type="Proteomes" id="UP001194696"/>
    </source>
</evidence>
<dbReference type="PANTHER" id="PTHR21704:SF18">
    <property type="entry name" value="NIPPED-B-LIKE PROTEIN"/>
    <property type="match status" value="1"/>
</dbReference>
<evidence type="ECO:0000259" key="8">
    <source>
        <dbReference type="Pfam" id="PF12830"/>
    </source>
</evidence>
<accession>A0ABQ7JQ34</accession>
<feature type="compositionally biased region" description="Basic and acidic residues" evidence="7">
    <location>
        <begin position="1603"/>
        <end position="1618"/>
    </location>
</feature>
<dbReference type="SUPFAM" id="SSF48371">
    <property type="entry name" value="ARM repeat"/>
    <property type="match status" value="1"/>
</dbReference>
<dbReference type="CDD" id="cd23958">
    <property type="entry name" value="SCC2"/>
    <property type="match status" value="1"/>
</dbReference>
<evidence type="ECO:0000256" key="7">
    <source>
        <dbReference type="SAM" id="MobiDB-lite"/>
    </source>
</evidence>
<feature type="region of interest" description="Disordered" evidence="7">
    <location>
        <begin position="1582"/>
        <end position="1655"/>
    </location>
</feature>
<feature type="compositionally biased region" description="Basic residues" evidence="7">
    <location>
        <begin position="1590"/>
        <end position="1602"/>
    </location>
</feature>
<evidence type="ECO:0000256" key="1">
    <source>
        <dbReference type="ARBA" id="ARBA00004123"/>
    </source>
</evidence>
<dbReference type="Gene3D" id="1.25.10.10">
    <property type="entry name" value="Leucine-rich Repeat Variant"/>
    <property type="match status" value="1"/>
</dbReference>
<proteinExistence type="inferred from homology"/>
<dbReference type="InterPro" id="IPR033031">
    <property type="entry name" value="Scc2/Nipped-B"/>
</dbReference>
<comment type="caution">
    <text evidence="9">The sequence shown here is derived from an EMBL/GenBank/DDBJ whole genome shotgun (WGS) entry which is preliminary data.</text>
</comment>
<feature type="domain" description="Sister chromatid cohesion C-terminal" evidence="8">
    <location>
        <begin position="1189"/>
        <end position="1383"/>
    </location>
</feature>
<dbReference type="InterPro" id="IPR011989">
    <property type="entry name" value="ARM-like"/>
</dbReference>
<protein>
    <recommendedName>
        <fullName evidence="6">Sister chromatid cohesion protein</fullName>
    </recommendedName>
</protein>
<keyword evidence="4 6" id="KW-0539">Nucleus</keyword>
<keyword evidence="5 6" id="KW-0131">Cell cycle</keyword>
<dbReference type="Pfam" id="PF12765">
    <property type="entry name" value="Cohesin_HEAT"/>
    <property type="match status" value="1"/>
</dbReference>
<evidence type="ECO:0000313" key="9">
    <source>
        <dbReference type="EMBL" id="KAG0282420.1"/>
    </source>
</evidence>
<sequence>MTLVLRDLPSLSIAFSDFRLLQPKDATVQNMLAQQGLTQHAVNFQTEYLKTIISNANVDDMNQEYSGHFIHLADIVVHGIDPTAEFEETVSEYLESIESADENNEARKHLSGSQLKYLVRTVQDLSKQGLLVEVQIDTLSTLLKHLELAMNEFATTDVMSLFSEEFTTAGDGWFNVIDRLFDKITSTLEYVVLSLAILNARGLQQHLFPEELLVASLSVLKAHAEKFLVPALEFSEDDNGLSKGSGIFKAISLSPALRSRVLSVVGTTCDISERLRRSGNTEVSDDIIVKLVYIGLALFFIDTSSESVVGLTEAESVKQSGSNLLRMIFAKYSKQRTWILEEILSLLIKLPHGKKVTKGYRLLDGSKIHISSALLMQLVQTCAESPLDVEPPVEFLHLHPSTQKIESRKLLDAVKRIMEGAKTSVGFIFNVLLSRSMKGTKSSVEADYRTVLDTLVADLLTVLGHPEWPSAELYILIFSKAMARYLDDSKADNAAKMMAVDTLGLIAARIKTISNQIAADATEQAKVSVNEEQRPFYGDLSINTSTTDLSYLQANYDNVVEYLGSNELNDTATKAAKNTWIGQWIAVICSAATKEYDDRTWGEDQWNALAVETLKLWKLFNSQEPHPRSILPLARKSVSQSGAYLTSRHQLFLSFDMMLSRILMTLEGGAITLRAKSLRALSLIVTGDYAVLSQVNVRRTIALRLQDQSPSVRDAAIELVGKYMLQDAAIRKAYYDIVSDRISDTGLNVRKRVLRLLKDMFHKADDPEMRNDISQKLLLRVYDDETTVKDLAIKSVSEVWFSPFVDATGVSHEVRGDHVDGSNSVAPVTPSQRRDVSKRSRTLIDMVGKLSIPQADAFGSVIQWLLNKERRTDEFNPSDPRQAFSRTCAVIVDCLVDLIQTLQDEDALKSSVASAVHTLHTFTKAEPRLIEAKHLSFLLVYLHCSSTSEDWKITMFVLRIFQDAIPVVKDMTPNDSQMSERLALALVAKCPVVLLPEAVHVLCLAVRTLTLHSARLCKFFQTCVDLLAADVHKLRAGTAIQDNKTRRLMTIVGLLCKYFDFEKATKDHPEQTHLVELVAKMLPSPQEYVFSIVSSLCVHQYSLALQQGALQSLGHVYMSFPVLMNSSRSVKIMDSIFVGHEFSLQTELLQIYTRFLLKIQTAPASEQSKGAGYSLVAKAEDHLEAGIGSSIMQRYLDRILNCALVTDETLQAAAIDVITQVTLQALVHPMLCMPAIVALESSSDTTVCSRVLRIHRDLHQKHASLIYARSMECIRTAYTYQMSLRGSRAGVNDRRVTQVGFRLIPETGQSVALLCHMYNLVSDKRQPRNALLSGLVKVLEVDLTSPEVEVDGNYARFIAENLAYLDYRTMEEVLLVVFHLNRIIAGSGITLLHSLTEMSSRSRASASDDSTSKNSNGKATKRGKKSGNQNTAAVTKPKAKTKKANVQNDMNPEGDEAVESEFGGDDHHDDGREPILPVRVMARASVAVEAAILLKACLKRIYDISESKCHQFQPSSHGTHKEKPVLRPTGTVARIHWQWSADQIDTICDPMSVKSNAEDMARNQLGHFLELIEAESVQHVKDEEKESVKGHYHRHGVSRPHASRNDRPKEVQQRHLQDEREEEGECDKADTDEGEEEEDVESGEDGDESCEDPDQ</sequence>
<comment type="similarity">
    <text evidence="2 6">Belongs to the SCC2/Nipped-B family.</text>
</comment>
<dbReference type="InterPro" id="IPR026003">
    <property type="entry name" value="Cohesin_HEAT"/>
</dbReference>
<feature type="compositionally biased region" description="Acidic residues" evidence="7">
    <location>
        <begin position="1452"/>
        <end position="1463"/>
    </location>
</feature>
<dbReference type="InterPro" id="IPR016024">
    <property type="entry name" value="ARM-type_fold"/>
</dbReference>
<gene>
    <name evidence="9" type="primary">SCC2</name>
    <name evidence="9" type="ORF">BGZ96_000491</name>
</gene>
<dbReference type="Proteomes" id="UP001194696">
    <property type="component" value="Unassembled WGS sequence"/>
</dbReference>
<name>A0ABQ7JQ34_9FUNG</name>
<comment type="subcellular location">
    <subcellularLocation>
        <location evidence="1 6">Nucleus</location>
    </subcellularLocation>
</comment>
<keyword evidence="10" id="KW-1185">Reference proteome</keyword>
<dbReference type="EMBL" id="JAAAIM010001067">
    <property type="protein sequence ID" value="KAG0282420.1"/>
    <property type="molecule type" value="Genomic_DNA"/>
</dbReference>
<dbReference type="InterPro" id="IPR024986">
    <property type="entry name" value="Nipped-B_C"/>
</dbReference>
<feature type="compositionally biased region" description="Basic and acidic residues" evidence="7">
    <location>
        <begin position="1464"/>
        <end position="1473"/>
    </location>
</feature>
<organism evidence="9 10">
    <name type="scientific">Linnemannia gamsii</name>
    <dbReference type="NCBI Taxonomy" id="64522"/>
    <lineage>
        <taxon>Eukaryota</taxon>
        <taxon>Fungi</taxon>
        <taxon>Fungi incertae sedis</taxon>
        <taxon>Mucoromycota</taxon>
        <taxon>Mortierellomycotina</taxon>
        <taxon>Mortierellomycetes</taxon>
        <taxon>Mortierellales</taxon>
        <taxon>Mortierellaceae</taxon>
        <taxon>Linnemannia</taxon>
    </lineage>
</organism>
<dbReference type="PANTHER" id="PTHR21704">
    <property type="entry name" value="NIPPED-B-LIKE PROTEIN DELANGIN SCC2-RELATED"/>
    <property type="match status" value="1"/>
</dbReference>
<keyword evidence="3 6" id="KW-0677">Repeat</keyword>
<evidence type="ECO:0000256" key="6">
    <source>
        <dbReference type="RuleBase" id="RU364107"/>
    </source>
</evidence>
<feature type="compositionally biased region" description="Acidic residues" evidence="7">
    <location>
        <begin position="1632"/>
        <end position="1655"/>
    </location>
</feature>
<evidence type="ECO:0000256" key="5">
    <source>
        <dbReference type="ARBA" id="ARBA00023306"/>
    </source>
</evidence>
<evidence type="ECO:0000256" key="2">
    <source>
        <dbReference type="ARBA" id="ARBA00009252"/>
    </source>
</evidence>
<evidence type="ECO:0000256" key="4">
    <source>
        <dbReference type="ARBA" id="ARBA00023242"/>
    </source>
</evidence>
<reference evidence="9 10" key="1">
    <citation type="journal article" date="2020" name="Fungal Divers.">
        <title>Resolving the Mortierellaceae phylogeny through synthesis of multi-gene phylogenetics and phylogenomics.</title>
        <authorList>
            <person name="Vandepol N."/>
            <person name="Liber J."/>
            <person name="Desiro A."/>
            <person name="Na H."/>
            <person name="Kennedy M."/>
            <person name="Barry K."/>
            <person name="Grigoriev I.V."/>
            <person name="Miller A.N."/>
            <person name="O'Donnell K."/>
            <person name="Stajich J.E."/>
            <person name="Bonito G."/>
        </authorList>
    </citation>
    <scope>NUCLEOTIDE SEQUENCE [LARGE SCALE GENOMIC DNA]</scope>
    <source>
        <strain evidence="9 10">AD045</strain>
    </source>
</reference>
<evidence type="ECO:0000256" key="3">
    <source>
        <dbReference type="ARBA" id="ARBA00022737"/>
    </source>
</evidence>
<feature type="region of interest" description="Disordered" evidence="7">
    <location>
        <begin position="1402"/>
        <end position="1473"/>
    </location>
</feature>
<dbReference type="Pfam" id="PF12830">
    <property type="entry name" value="Nipped-B_C"/>
    <property type="match status" value="1"/>
</dbReference>